<reference evidence="8" key="1">
    <citation type="submission" date="2021-03" db="EMBL/GenBank/DDBJ databases">
        <authorList>
            <person name="Wang G."/>
        </authorList>
    </citation>
    <scope>NUCLEOTIDE SEQUENCE</scope>
    <source>
        <strain evidence="8">KCTC 12899</strain>
    </source>
</reference>
<evidence type="ECO:0000256" key="1">
    <source>
        <dbReference type="ARBA" id="ARBA00004442"/>
    </source>
</evidence>
<evidence type="ECO:0000313" key="8">
    <source>
        <dbReference type="EMBL" id="MBO1318540.1"/>
    </source>
</evidence>
<comment type="similarity">
    <text evidence="2">Belongs to the MipA/OmpV family.</text>
</comment>
<dbReference type="PANTHER" id="PTHR38776:SF1">
    <property type="entry name" value="MLTA-INTERACTING PROTEIN-RELATED"/>
    <property type="match status" value="1"/>
</dbReference>
<dbReference type="EMBL" id="JAFREP010000002">
    <property type="protein sequence ID" value="MBO1317234.1"/>
    <property type="molecule type" value="Genomic_DNA"/>
</dbReference>
<evidence type="ECO:0000313" key="7">
    <source>
        <dbReference type="EMBL" id="MBO1317234.1"/>
    </source>
</evidence>
<evidence type="ECO:0000256" key="3">
    <source>
        <dbReference type="ARBA" id="ARBA00022729"/>
    </source>
</evidence>
<dbReference type="Proteomes" id="UP000664417">
    <property type="component" value="Unassembled WGS sequence"/>
</dbReference>
<evidence type="ECO:0000256" key="2">
    <source>
        <dbReference type="ARBA" id="ARBA00005722"/>
    </source>
</evidence>
<evidence type="ECO:0000313" key="9">
    <source>
        <dbReference type="Proteomes" id="UP000664417"/>
    </source>
</evidence>
<keyword evidence="3 6" id="KW-0732">Signal</keyword>
<name>A0A8J7Q3F0_9BACT</name>
<feature type="signal peptide" evidence="6">
    <location>
        <begin position="1"/>
        <end position="18"/>
    </location>
</feature>
<sequence length="252" mass="28525">MPRLFSLFALLLFGFLQAQPPAGAEPGPPRFSLGLGLLVNDNAYAGQDSEVIPIPLLTYRSGRFTFQGIRASYALVQSRKQTFEFALQPRFESYEEDDSEVLRGMEDREKSLDLGLAYQRNFGRNSLNFEAMFDVLDRSGGYELDLSLQRRHRAGMWILSGDLSLGYRDKNNTDYYYGVTLPEALPTRPFYQPDAAVIPAVGVQVIRPLGRSGWQWLSIFNTSFLPSTIEDSPIVDKSRLSTFLTGFSYRFK</sequence>
<dbReference type="PANTHER" id="PTHR38776">
    <property type="entry name" value="MLTA-INTERACTING PROTEIN-RELATED"/>
    <property type="match status" value="1"/>
</dbReference>
<keyword evidence="5" id="KW-0998">Cell outer membrane</keyword>
<gene>
    <name evidence="7" type="ORF">J3U88_02095</name>
    <name evidence="8" type="ORF">J3U88_08730</name>
</gene>
<evidence type="ECO:0000256" key="6">
    <source>
        <dbReference type="SAM" id="SignalP"/>
    </source>
</evidence>
<evidence type="ECO:0000256" key="5">
    <source>
        <dbReference type="ARBA" id="ARBA00023237"/>
    </source>
</evidence>
<proteinExistence type="inferred from homology"/>
<accession>A0A8J7Q3F0</accession>
<keyword evidence="9" id="KW-1185">Reference proteome</keyword>
<dbReference type="EMBL" id="JAFREP010000006">
    <property type="protein sequence ID" value="MBO1318540.1"/>
    <property type="molecule type" value="Genomic_DNA"/>
</dbReference>
<keyword evidence="4" id="KW-0472">Membrane</keyword>
<organism evidence="8 9">
    <name type="scientific">Acanthopleuribacter pedis</name>
    <dbReference type="NCBI Taxonomy" id="442870"/>
    <lineage>
        <taxon>Bacteria</taxon>
        <taxon>Pseudomonadati</taxon>
        <taxon>Acidobacteriota</taxon>
        <taxon>Holophagae</taxon>
        <taxon>Acanthopleuribacterales</taxon>
        <taxon>Acanthopleuribacteraceae</taxon>
        <taxon>Acanthopleuribacter</taxon>
    </lineage>
</organism>
<dbReference type="InterPro" id="IPR010583">
    <property type="entry name" value="MipA"/>
</dbReference>
<comment type="subcellular location">
    <subcellularLocation>
        <location evidence="1">Cell outer membrane</location>
    </subcellularLocation>
</comment>
<comment type="caution">
    <text evidence="8">The sequence shown here is derived from an EMBL/GenBank/DDBJ whole genome shotgun (WGS) entry which is preliminary data.</text>
</comment>
<dbReference type="GO" id="GO:0009279">
    <property type="term" value="C:cell outer membrane"/>
    <property type="evidence" value="ECO:0007669"/>
    <property type="project" value="UniProtKB-SubCell"/>
</dbReference>
<evidence type="ECO:0000256" key="4">
    <source>
        <dbReference type="ARBA" id="ARBA00023136"/>
    </source>
</evidence>
<dbReference type="RefSeq" id="WP_207856471.1">
    <property type="nucleotide sequence ID" value="NZ_JAFREP010000002.1"/>
</dbReference>
<dbReference type="Pfam" id="PF06629">
    <property type="entry name" value="MipA"/>
    <property type="match status" value="1"/>
</dbReference>
<feature type="chain" id="PRO_5036272019" evidence="6">
    <location>
        <begin position="19"/>
        <end position="252"/>
    </location>
</feature>
<protein>
    <submittedName>
        <fullName evidence="8">MipA/OmpV family protein</fullName>
    </submittedName>
</protein>
<dbReference type="AlphaFoldDB" id="A0A8J7Q3F0"/>